<organism evidence="3 4">
    <name type="scientific">Sediminibacterium ginsengisoli</name>
    <dbReference type="NCBI Taxonomy" id="413434"/>
    <lineage>
        <taxon>Bacteria</taxon>
        <taxon>Pseudomonadati</taxon>
        <taxon>Bacteroidota</taxon>
        <taxon>Chitinophagia</taxon>
        <taxon>Chitinophagales</taxon>
        <taxon>Chitinophagaceae</taxon>
        <taxon>Sediminibacterium</taxon>
    </lineage>
</organism>
<dbReference type="RefSeq" id="WP_245825645.1">
    <property type="nucleotide sequence ID" value="NZ_FUWH01000005.1"/>
</dbReference>
<dbReference type="SUPFAM" id="SSF56112">
    <property type="entry name" value="Protein kinase-like (PK-like)"/>
    <property type="match status" value="1"/>
</dbReference>
<sequence>MGETGQNSAADNGSTSTIQRFNAASASHNNNDSPSRFQPTPNLTGLPDQLKAGIEQQSGFAMDDVRVHYNSDKPAQLQAHAYAQGSNIHVAPGQEKHLAHEAWHVVQQKQGRVRPTIQMKGQVNINDDQGLEKEADEMGAKAMQLKVNLSDGNNISGHYSQSFGQATQGKEMNAGSIPTNGNVFQLTRMSTVDIAGYKAKMAGMLTWGPRIGEESGAGEVYKAVLKQETFDNYQQDEAGDVPVDEVVAVKVVSTAIEMNTDGDIPLEIEARDDIEAKNQEGATSYKAAITPDTFECITVTDPDKGNKVVKYVIIMRFEKEGTMSSKKIDRAGKYTPEFDKKMKKYANEIKAALEVVKAAGYHPGDMKADNTLITDVDGDTSPRRAILADFGSYRKAAYNNIMDDITTIMNFIFASKGKLDPKEKPEVTTWMADNKLWEPVQTADASTQTEEVTE</sequence>
<dbReference type="Proteomes" id="UP000190888">
    <property type="component" value="Unassembled WGS sequence"/>
</dbReference>
<gene>
    <name evidence="3" type="ORF">SAMN04488132_10588</name>
</gene>
<dbReference type="AlphaFoldDB" id="A0A1T4P1F5"/>
<evidence type="ECO:0000259" key="2">
    <source>
        <dbReference type="Pfam" id="PF13699"/>
    </source>
</evidence>
<accession>A0A1T4P1F5</accession>
<protein>
    <recommendedName>
        <fullName evidence="2">eCIS core domain-containing protein</fullName>
    </recommendedName>
</protein>
<evidence type="ECO:0000256" key="1">
    <source>
        <dbReference type="SAM" id="MobiDB-lite"/>
    </source>
</evidence>
<evidence type="ECO:0000313" key="3">
    <source>
        <dbReference type="EMBL" id="SJZ85096.1"/>
    </source>
</evidence>
<dbReference type="InterPro" id="IPR011009">
    <property type="entry name" value="Kinase-like_dom_sf"/>
</dbReference>
<dbReference type="EMBL" id="FUWH01000005">
    <property type="protein sequence ID" value="SJZ85096.1"/>
    <property type="molecule type" value="Genomic_DNA"/>
</dbReference>
<dbReference type="STRING" id="413434.SAMN04488132_10588"/>
<proteinExistence type="predicted"/>
<keyword evidence="4" id="KW-1185">Reference proteome</keyword>
<feature type="region of interest" description="Disordered" evidence="1">
    <location>
        <begin position="1"/>
        <end position="48"/>
    </location>
</feature>
<reference evidence="3 4" key="1">
    <citation type="submission" date="2017-02" db="EMBL/GenBank/DDBJ databases">
        <authorList>
            <person name="Peterson S.W."/>
        </authorList>
    </citation>
    <scope>NUCLEOTIDE SEQUENCE [LARGE SCALE GENOMIC DNA]</scope>
    <source>
        <strain evidence="3 4">DSM 22335</strain>
    </source>
</reference>
<name>A0A1T4P1F5_9BACT</name>
<evidence type="ECO:0000313" key="4">
    <source>
        <dbReference type="Proteomes" id="UP000190888"/>
    </source>
</evidence>
<feature type="compositionally biased region" description="Polar residues" evidence="1">
    <location>
        <begin position="1"/>
        <end position="20"/>
    </location>
</feature>
<feature type="domain" description="eCIS core" evidence="2">
    <location>
        <begin position="46"/>
        <end position="111"/>
    </location>
</feature>
<dbReference type="Pfam" id="PF13699">
    <property type="entry name" value="eCIS_core"/>
    <property type="match status" value="1"/>
</dbReference>
<feature type="compositionally biased region" description="Low complexity" evidence="1">
    <location>
        <begin position="22"/>
        <end position="35"/>
    </location>
</feature>
<dbReference type="InterPro" id="IPR025295">
    <property type="entry name" value="eCIS_core_dom"/>
</dbReference>